<dbReference type="RefSeq" id="WP_179910319.1">
    <property type="nucleotide sequence ID" value="NZ_CP058910.1"/>
</dbReference>
<dbReference type="KEGG" id="hrr:HZS55_03250"/>
<reference evidence="1 2" key="1">
    <citation type="submission" date="2020-07" db="EMBL/GenBank/DDBJ databases">
        <title>Halosimplex pelagicum sp. nov. and Halosimplex rubrum sp. nov., isolated from salted brown alga Laminaria, and emended description of the genus Halosimplex.</title>
        <authorList>
            <person name="Cui H."/>
        </authorList>
    </citation>
    <scope>NUCLEOTIDE SEQUENCE [LARGE SCALE GENOMIC DNA]</scope>
    <source>
        <strain evidence="1 2">R27</strain>
    </source>
</reference>
<accession>A0A7D5P8K3</accession>
<dbReference type="Proteomes" id="UP000509667">
    <property type="component" value="Chromosome"/>
</dbReference>
<protein>
    <submittedName>
        <fullName evidence="1">Uncharacterized protein</fullName>
    </submittedName>
</protein>
<dbReference type="AlphaFoldDB" id="A0A7D5P8K3"/>
<gene>
    <name evidence="1" type="ORF">HZS55_03250</name>
</gene>
<organism evidence="1 2">
    <name type="scientific">Halosimplex rubrum</name>
    <dbReference type="NCBI Taxonomy" id="869889"/>
    <lineage>
        <taxon>Archaea</taxon>
        <taxon>Methanobacteriati</taxon>
        <taxon>Methanobacteriota</taxon>
        <taxon>Stenosarchaea group</taxon>
        <taxon>Halobacteria</taxon>
        <taxon>Halobacteriales</taxon>
        <taxon>Haloarculaceae</taxon>
        <taxon>Halosimplex</taxon>
    </lineage>
</organism>
<dbReference type="EMBL" id="CP058910">
    <property type="protein sequence ID" value="QLH76379.1"/>
    <property type="molecule type" value="Genomic_DNA"/>
</dbReference>
<name>A0A7D5P8K3_9EURY</name>
<proteinExistence type="predicted"/>
<sequence>MDPSEARVLQSLEGGTEGFKSVLDRLDGASREDDFVRFERDELDVVLGEGRTDSYDRLSASD</sequence>
<evidence type="ECO:0000313" key="1">
    <source>
        <dbReference type="EMBL" id="QLH76379.1"/>
    </source>
</evidence>
<dbReference type="GeneID" id="56076847"/>
<keyword evidence="2" id="KW-1185">Reference proteome</keyword>
<evidence type="ECO:0000313" key="2">
    <source>
        <dbReference type="Proteomes" id="UP000509667"/>
    </source>
</evidence>